<dbReference type="GO" id="GO:0009360">
    <property type="term" value="C:DNA polymerase III complex"/>
    <property type="evidence" value="ECO:0007669"/>
    <property type="project" value="TreeGrafter"/>
</dbReference>
<feature type="domain" description="DNA polymerase III delta subunit-like C-terminal" evidence="9">
    <location>
        <begin position="215"/>
        <end position="326"/>
    </location>
</feature>
<evidence type="ECO:0000313" key="10">
    <source>
        <dbReference type="EMBL" id="SDY86890.1"/>
    </source>
</evidence>
<dbReference type="GO" id="GO:0003887">
    <property type="term" value="F:DNA-directed DNA polymerase activity"/>
    <property type="evidence" value="ECO:0007669"/>
    <property type="project" value="UniProtKB-KW"/>
</dbReference>
<dbReference type="Proteomes" id="UP000199632">
    <property type="component" value="Unassembled WGS sequence"/>
</dbReference>
<dbReference type="Gene3D" id="1.20.272.10">
    <property type="match status" value="1"/>
</dbReference>
<dbReference type="PANTHER" id="PTHR34388:SF1">
    <property type="entry name" value="DNA POLYMERASE III SUBUNIT DELTA"/>
    <property type="match status" value="1"/>
</dbReference>
<evidence type="ECO:0000256" key="6">
    <source>
        <dbReference type="ARBA" id="ARBA00034754"/>
    </source>
</evidence>
<dbReference type="InterPro" id="IPR027417">
    <property type="entry name" value="P-loop_NTPase"/>
</dbReference>
<keyword evidence="4" id="KW-0235">DNA replication</keyword>
<dbReference type="PANTHER" id="PTHR34388">
    <property type="entry name" value="DNA POLYMERASE III SUBUNIT DELTA"/>
    <property type="match status" value="1"/>
</dbReference>
<dbReference type="AlphaFoldDB" id="A0A1H3NDY7"/>
<dbReference type="EMBL" id="FNQB01000001">
    <property type="protein sequence ID" value="SDY86890.1"/>
    <property type="molecule type" value="Genomic_DNA"/>
</dbReference>
<evidence type="ECO:0000256" key="1">
    <source>
        <dbReference type="ARBA" id="ARBA00012417"/>
    </source>
</evidence>
<dbReference type="GO" id="GO:0006261">
    <property type="term" value="P:DNA-templated DNA replication"/>
    <property type="evidence" value="ECO:0007669"/>
    <property type="project" value="TreeGrafter"/>
</dbReference>
<dbReference type="NCBIfam" id="TIGR01128">
    <property type="entry name" value="holA"/>
    <property type="match status" value="1"/>
</dbReference>
<comment type="catalytic activity">
    <reaction evidence="7">
        <text>DNA(n) + a 2'-deoxyribonucleoside 5'-triphosphate = DNA(n+1) + diphosphate</text>
        <dbReference type="Rhea" id="RHEA:22508"/>
        <dbReference type="Rhea" id="RHEA-COMP:17339"/>
        <dbReference type="Rhea" id="RHEA-COMP:17340"/>
        <dbReference type="ChEBI" id="CHEBI:33019"/>
        <dbReference type="ChEBI" id="CHEBI:61560"/>
        <dbReference type="ChEBI" id="CHEBI:173112"/>
        <dbReference type="EC" id="2.7.7.7"/>
    </reaction>
</comment>
<feature type="region of interest" description="Disordered" evidence="8">
    <location>
        <begin position="333"/>
        <end position="411"/>
    </location>
</feature>
<keyword evidence="2" id="KW-0808">Transferase</keyword>
<evidence type="ECO:0000313" key="11">
    <source>
        <dbReference type="Proteomes" id="UP000199632"/>
    </source>
</evidence>
<evidence type="ECO:0000256" key="3">
    <source>
        <dbReference type="ARBA" id="ARBA00022695"/>
    </source>
</evidence>
<evidence type="ECO:0000259" key="9">
    <source>
        <dbReference type="Pfam" id="PF21694"/>
    </source>
</evidence>
<proteinExistence type="inferred from homology"/>
<dbReference type="SUPFAM" id="SSF48019">
    <property type="entry name" value="post-AAA+ oligomerization domain-like"/>
    <property type="match status" value="1"/>
</dbReference>
<dbReference type="InterPro" id="IPR048466">
    <property type="entry name" value="DNA_pol3_delta-like_C"/>
</dbReference>
<feature type="compositionally biased region" description="Gly residues" evidence="8">
    <location>
        <begin position="396"/>
        <end position="411"/>
    </location>
</feature>
<keyword evidence="5" id="KW-0239">DNA-directed DNA polymerase</keyword>
<comment type="similarity">
    <text evidence="6">Belongs to the DNA polymerase HolA subunit family.</text>
</comment>
<sequence>MGEDVRSVRGACEYGPVTGGLPSTQLVLGDEELLVTRAVEKAIEAARAADASTDVRQYEANALAAGELDEMISPSLFGGRRLLIVRGGQDARKDVVAALLDYVKHPDPEVTLVVTHTGGGRAKALAEGLRSAGADVVTAAKLKSHRDRVAFVREELRRGSTRGSEEAAEALLASVGNDLRDLSAACSQLLADVEGRIDAATVARYYRGRAEVSGFTVADAAMVGDVPGALEALRWALHVGVDPVPIADAIADGIRTVARVASAGRGNSYQMASTLGMPAWKIERAQRQGRGWTPEGLVVAMRAAADCNAAVKGGADDRGYALERAVFAVVAARSAESGGSGSGSGFDAEGGPGRRPDPSGRSGGDSGRSGGDSGRSGGDSGRPMDGRAAARAVAAGRGGSVADGRRPGGGR</sequence>
<feature type="compositionally biased region" description="Gly residues" evidence="8">
    <location>
        <begin position="361"/>
        <end position="380"/>
    </location>
</feature>
<name>A0A1H3NDY7_9ACTN</name>
<dbReference type="EC" id="2.7.7.7" evidence="1"/>
<dbReference type="SUPFAM" id="SSF52540">
    <property type="entry name" value="P-loop containing nucleoside triphosphate hydrolases"/>
    <property type="match status" value="1"/>
</dbReference>
<keyword evidence="11" id="KW-1185">Reference proteome</keyword>
<accession>A0A1H3NDY7</accession>
<evidence type="ECO:0000256" key="8">
    <source>
        <dbReference type="SAM" id="MobiDB-lite"/>
    </source>
</evidence>
<dbReference type="STRING" id="137265.SAMN05421684_1999"/>
<feature type="compositionally biased region" description="Low complexity" evidence="8">
    <location>
        <begin position="381"/>
        <end position="395"/>
    </location>
</feature>
<reference evidence="11" key="1">
    <citation type="submission" date="2016-10" db="EMBL/GenBank/DDBJ databases">
        <authorList>
            <person name="Varghese N."/>
            <person name="Submissions S."/>
        </authorList>
    </citation>
    <scope>NUCLEOTIDE SEQUENCE [LARGE SCALE GENOMIC DNA]</scope>
    <source>
        <strain evidence="11">DSM 44718</strain>
    </source>
</reference>
<dbReference type="InterPro" id="IPR005790">
    <property type="entry name" value="DNA_polIII_delta"/>
</dbReference>
<dbReference type="GO" id="GO:0003677">
    <property type="term" value="F:DNA binding"/>
    <property type="evidence" value="ECO:0007669"/>
    <property type="project" value="InterPro"/>
</dbReference>
<dbReference type="Pfam" id="PF21694">
    <property type="entry name" value="DNA_pol3_delta_C"/>
    <property type="match status" value="1"/>
</dbReference>
<protein>
    <recommendedName>
        <fullName evidence="1">DNA-directed DNA polymerase</fullName>
        <ecNumber evidence="1">2.7.7.7</ecNumber>
    </recommendedName>
</protein>
<organism evidence="10 11">
    <name type="scientific">Asanoa ishikariensis</name>
    <dbReference type="NCBI Taxonomy" id="137265"/>
    <lineage>
        <taxon>Bacteria</taxon>
        <taxon>Bacillati</taxon>
        <taxon>Actinomycetota</taxon>
        <taxon>Actinomycetes</taxon>
        <taxon>Micromonosporales</taxon>
        <taxon>Micromonosporaceae</taxon>
        <taxon>Asanoa</taxon>
    </lineage>
</organism>
<evidence type="ECO:0000256" key="7">
    <source>
        <dbReference type="ARBA" id="ARBA00049244"/>
    </source>
</evidence>
<feature type="compositionally biased region" description="Gly residues" evidence="8">
    <location>
        <begin position="338"/>
        <end position="351"/>
    </location>
</feature>
<gene>
    <name evidence="10" type="ORF">SAMN05421684_1999</name>
</gene>
<dbReference type="InterPro" id="IPR008921">
    <property type="entry name" value="DNA_pol3_clamp-load_cplx_C"/>
</dbReference>
<keyword evidence="3" id="KW-0548">Nucleotidyltransferase</keyword>
<evidence type="ECO:0000256" key="5">
    <source>
        <dbReference type="ARBA" id="ARBA00022932"/>
    </source>
</evidence>
<evidence type="ECO:0000256" key="4">
    <source>
        <dbReference type="ARBA" id="ARBA00022705"/>
    </source>
</evidence>
<evidence type="ECO:0000256" key="2">
    <source>
        <dbReference type="ARBA" id="ARBA00022679"/>
    </source>
</evidence>
<dbReference type="Gene3D" id="3.40.50.300">
    <property type="entry name" value="P-loop containing nucleotide triphosphate hydrolases"/>
    <property type="match status" value="1"/>
</dbReference>